<keyword evidence="1" id="KW-0677">Repeat</keyword>
<dbReference type="PANTHER" id="PTHR44858">
    <property type="entry name" value="TETRATRICOPEPTIDE REPEAT PROTEIN 6"/>
    <property type="match status" value="1"/>
</dbReference>
<comment type="caution">
    <text evidence="5">The sequence shown here is derived from an EMBL/GenBank/DDBJ whole genome shotgun (WGS) entry which is preliminary data.</text>
</comment>
<feature type="compositionally biased region" description="Low complexity" evidence="4">
    <location>
        <begin position="25"/>
        <end position="34"/>
    </location>
</feature>
<dbReference type="EMBL" id="JAUSWV010000002">
    <property type="protein sequence ID" value="MDQ0580031.1"/>
    <property type="molecule type" value="Genomic_DNA"/>
</dbReference>
<evidence type="ECO:0000313" key="5">
    <source>
        <dbReference type="EMBL" id="MDQ0580031.1"/>
    </source>
</evidence>
<evidence type="ECO:0000313" key="6">
    <source>
        <dbReference type="Proteomes" id="UP001230654"/>
    </source>
</evidence>
<evidence type="ECO:0000256" key="4">
    <source>
        <dbReference type="SAM" id="MobiDB-lite"/>
    </source>
</evidence>
<evidence type="ECO:0000256" key="1">
    <source>
        <dbReference type="ARBA" id="ARBA00022737"/>
    </source>
</evidence>
<reference evidence="5 6" key="1">
    <citation type="submission" date="2023-07" db="EMBL/GenBank/DDBJ databases">
        <title>Comparative genomics of wheat-associated soil bacteria to identify genetic determinants of phenazine resistance.</title>
        <authorList>
            <person name="Mouncey N."/>
        </authorList>
    </citation>
    <scope>NUCLEOTIDE SEQUENCE [LARGE SCALE GENOMIC DNA]</scope>
    <source>
        <strain evidence="5 6">B2I6</strain>
    </source>
</reference>
<dbReference type="SUPFAM" id="SSF48452">
    <property type="entry name" value="TPR-like"/>
    <property type="match status" value="2"/>
</dbReference>
<keyword evidence="6" id="KW-1185">Reference proteome</keyword>
<protein>
    <submittedName>
        <fullName evidence="5">Tetratricopeptide (TPR) repeat protein</fullName>
    </submittedName>
</protein>
<dbReference type="PANTHER" id="PTHR44858:SF1">
    <property type="entry name" value="UDP-N-ACETYLGLUCOSAMINE--PEPTIDE N-ACETYLGLUCOSAMINYLTRANSFERASE SPINDLY-RELATED"/>
    <property type="match status" value="1"/>
</dbReference>
<dbReference type="InterPro" id="IPR011990">
    <property type="entry name" value="TPR-like_helical_dom_sf"/>
</dbReference>
<evidence type="ECO:0000256" key="3">
    <source>
        <dbReference type="PROSITE-ProRule" id="PRU00339"/>
    </source>
</evidence>
<dbReference type="Gene3D" id="1.25.40.10">
    <property type="entry name" value="Tetratricopeptide repeat domain"/>
    <property type="match status" value="3"/>
</dbReference>
<proteinExistence type="predicted"/>
<dbReference type="PROSITE" id="PS50005">
    <property type="entry name" value="TPR"/>
    <property type="match status" value="1"/>
</dbReference>
<dbReference type="SMART" id="SM00028">
    <property type="entry name" value="TPR"/>
    <property type="match status" value="5"/>
</dbReference>
<feature type="repeat" description="TPR" evidence="3">
    <location>
        <begin position="382"/>
        <end position="415"/>
    </location>
</feature>
<dbReference type="InterPro" id="IPR050498">
    <property type="entry name" value="Ycf3"/>
</dbReference>
<feature type="compositionally biased region" description="Basic and acidic residues" evidence="4">
    <location>
        <begin position="109"/>
        <end position="118"/>
    </location>
</feature>
<dbReference type="InterPro" id="IPR019734">
    <property type="entry name" value="TPR_rpt"/>
</dbReference>
<dbReference type="RefSeq" id="WP_307162448.1">
    <property type="nucleotide sequence ID" value="NZ_JAUSWV010000002.1"/>
</dbReference>
<keyword evidence="2 3" id="KW-0802">TPR repeat</keyword>
<evidence type="ECO:0000256" key="2">
    <source>
        <dbReference type="ARBA" id="ARBA00022803"/>
    </source>
</evidence>
<accession>A0ABU0NLM8</accession>
<feature type="region of interest" description="Disordered" evidence="4">
    <location>
        <begin position="1"/>
        <end position="149"/>
    </location>
</feature>
<name>A0ABU0NLM8_STRRH</name>
<sequence>MSPRTNDGEPEPQQSASVRPVPESGRPAPETGRPAPGPGPEPEEASVQESVPEATPGKSTTGDDHLRTDPTAAADGDEHDAPRTGPAVTTTTHAPAESQPEPESGRPPAAHDAEREPTEPAAAGDPAQPEPTEPAPTEGVGARGAGDPVVAGDERVAAVRRVGAAGRLRRSAGLGACAAMLAVALTAGAIALGAVRDGQDVPVSTAAAVSPGLLAGGDLDSSITALQAHLRSQPRDFGGWATLGLAYVEQARTKGDPSRYPQAEQALKRSLSLRPDNDQALAGRAALAAARHDFANALDLADRALEQNPYSERALCSRIDALVELGRYDDAEEAARTADERRPGVPVFTRYAYVHELRGDVTTARRVLERALAASTSPGDIAYVAAQLGQLAWNQGDYATALTYYARALAADEDYLPALEGRARAQAASGQQAEAVEGLEFIVARYPLPGPLVELGELYEARGGAGDTAKAEDQYALVDAWTAIARANGVNADLDTALAAADHGDRATALRAARDDWSRRHTVHTADALAWALHVDGKDAEALPYARQATATGYRNASFLYHRGVIEKATGHLADARTHLAAALKLNPGFSPLGAREARTALQTLEAGK</sequence>
<gene>
    <name evidence="5" type="ORF">QF030_002209</name>
</gene>
<dbReference type="Proteomes" id="UP001230654">
    <property type="component" value="Unassembled WGS sequence"/>
</dbReference>
<organism evidence="5 6">
    <name type="scientific">Streptomyces rishiriensis</name>
    <dbReference type="NCBI Taxonomy" id="68264"/>
    <lineage>
        <taxon>Bacteria</taxon>
        <taxon>Bacillati</taxon>
        <taxon>Actinomycetota</taxon>
        <taxon>Actinomycetes</taxon>
        <taxon>Kitasatosporales</taxon>
        <taxon>Streptomycetaceae</taxon>
        <taxon>Streptomyces</taxon>
    </lineage>
</organism>
<dbReference type="Pfam" id="PF13432">
    <property type="entry name" value="TPR_16"/>
    <property type="match status" value="4"/>
</dbReference>